<organism evidence="1 2">
    <name type="scientific">Pleurostoma richardsiae</name>
    <dbReference type="NCBI Taxonomy" id="41990"/>
    <lineage>
        <taxon>Eukaryota</taxon>
        <taxon>Fungi</taxon>
        <taxon>Dikarya</taxon>
        <taxon>Ascomycota</taxon>
        <taxon>Pezizomycotina</taxon>
        <taxon>Sordariomycetes</taxon>
        <taxon>Sordariomycetidae</taxon>
        <taxon>Calosphaeriales</taxon>
        <taxon>Pleurostomataceae</taxon>
        <taxon>Pleurostoma</taxon>
    </lineage>
</organism>
<proteinExistence type="predicted"/>
<dbReference type="Proteomes" id="UP001174694">
    <property type="component" value="Unassembled WGS sequence"/>
</dbReference>
<gene>
    <name evidence="1" type="ORF">NKR23_g4970</name>
</gene>
<reference evidence="1" key="1">
    <citation type="submission" date="2022-07" db="EMBL/GenBank/DDBJ databases">
        <title>Fungi with potential for degradation of polypropylene.</title>
        <authorList>
            <person name="Gostincar C."/>
        </authorList>
    </citation>
    <scope>NUCLEOTIDE SEQUENCE</scope>
    <source>
        <strain evidence="1">EXF-13308</strain>
    </source>
</reference>
<evidence type="ECO:0000313" key="1">
    <source>
        <dbReference type="EMBL" id="KAJ9148678.1"/>
    </source>
</evidence>
<dbReference type="EMBL" id="JANBVO010000012">
    <property type="protein sequence ID" value="KAJ9148678.1"/>
    <property type="molecule type" value="Genomic_DNA"/>
</dbReference>
<accession>A0AA38RUH1</accession>
<keyword evidence="2" id="KW-1185">Reference proteome</keyword>
<name>A0AA38RUH1_9PEZI</name>
<dbReference type="AlphaFoldDB" id="A0AA38RUH1"/>
<evidence type="ECO:0000313" key="2">
    <source>
        <dbReference type="Proteomes" id="UP001174694"/>
    </source>
</evidence>
<comment type="caution">
    <text evidence="1">The sequence shown here is derived from an EMBL/GenBank/DDBJ whole genome shotgun (WGS) entry which is preliminary data.</text>
</comment>
<sequence length="155" mass="17013">MVCRTDPFQDVLSFLVFLVFDKLAHISSCYLVADGVKQRDLGNDSATDVPDIVTFPLQPFPEPLANATLADISYLAILVQGLLELSKQVVTGFGGLHQPLALSVGELNALDLRILDSDRQAPDIVRYGLELIWSIDEPLPDPGRELEQGHEITDT</sequence>
<protein>
    <submittedName>
        <fullName evidence="1">Uncharacterized protein</fullName>
    </submittedName>
</protein>